<comment type="caution">
    <text evidence="2">The sequence shown here is derived from an EMBL/GenBank/DDBJ whole genome shotgun (WGS) entry which is preliminary data.</text>
</comment>
<evidence type="ECO:0000313" key="3">
    <source>
        <dbReference type="Proteomes" id="UP001187192"/>
    </source>
</evidence>
<feature type="region of interest" description="Disordered" evidence="1">
    <location>
        <begin position="139"/>
        <end position="161"/>
    </location>
</feature>
<reference evidence="2" key="1">
    <citation type="submission" date="2023-07" db="EMBL/GenBank/DDBJ databases">
        <title>draft genome sequence of fig (Ficus carica).</title>
        <authorList>
            <person name="Takahashi T."/>
            <person name="Nishimura K."/>
        </authorList>
    </citation>
    <scope>NUCLEOTIDE SEQUENCE</scope>
</reference>
<gene>
    <name evidence="2" type="ORF">TIFTF001_021758</name>
</gene>
<accession>A0AA88AI27</accession>
<dbReference type="EMBL" id="BTGU01000042">
    <property type="protein sequence ID" value="GMN52610.1"/>
    <property type="molecule type" value="Genomic_DNA"/>
</dbReference>
<feature type="compositionally biased region" description="Acidic residues" evidence="1">
    <location>
        <begin position="140"/>
        <end position="160"/>
    </location>
</feature>
<protein>
    <submittedName>
        <fullName evidence="2">Uncharacterized protein</fullName>
    </submittedName>
</protein>
<sequence>MGEWEAFESLIHICFPAAKEPLDEVAPWSLDQRFNFHEILNSWKPLKGERMVDYTCFEHLCSTVIYTDIYLRAEENTVAHQEEQRDAKVERYEHEHHEEEIRNGVEPEPLGKASVEIPAYDIPSTSRCPIESVVIKSADIEEDSEKNPIEDLEEYPDEEDDPRRKIRIALDKIVLVTLH</sequence>
<dbReference type="Proteomes" id="UP001187192">
    <property type="component" value="Unassembled WGS sequence"/>
</dbReference>
<evidence type="ECO:0000313" key="2">
    <source>
        <dbReference type="EMBL" id="GMN52610.1"/>
    </source>
</evidence>
<name>A0AA88AI27_FICCA</name>
<evidence type="ECO:0000256" key="1">
    <source>
        <dbReference type="SAM" id="MobiDB-lite"/>
    </source>
</evidence>
<organism evidence="2 3">
    <name type="scientific">Ficus carica</name>
    <name type="common">Common fig</name>
    <dbReference type="NCBI Taxonomy" id="3494"/>
    <lineage>
        <taxon>Eukaryota</taxon>
        <taxon>Viridiplantae</taxon>
        <taxon>Streptophyta</taxon>
        <taxon>Embryophyta</taxon>
        <taxon>Tracheophyta</taxon>
        <taxon>Spermatophyta</taxon>
        <taxon>Magnoliopsida</taxon>
        <taxon>eudicotyledons</taxon>
        <taxon>Gunneridae</taxon>
        <taxon>Pentapetalae</taxon>
        <taxon>rosids</taxon>
        <taxon>fabids</taxon>
        <taxon>Rosales</taxon>
        <taxon>Moraceae</taxon>
        <taxon>Ficeae</taxon>
        <taxon>Ficus</taxon>
    </lineage>
</organism>
<keyword evidence="3" id="KW-1185">Reference proteome</keyword>
<proteinExistence type="predicted"/>
<dbReference type="AlphaFoldDB" id="A0AA88AI27"/>